<name>A0A7J6D106_9TELE</name>
<feature type="transmembrane region" description="Helical" evidence="5">
    <location>
        <begin position="92"/>
        <end position="113"/>
    </location>
</feature>
<dbReference type="PROSITE" id="PS50835">
    <property type="entry name" value="IG_LIKE"/>
    <property type="match status" value="6"/>
</dbReference>
<dbReference type="SMART" id="SM00409">
    <property type="entry name" value="IG"/>
    <property type="match status" value="6"/>
</dbReference>
<feature type="domain" description="Ig-like" evidence="6">
    <location>
        <begin position="211"/>
        <end position="308"/>
    </location>
</feature>
<keyword evidence="5" id="KW-1133">Transmembrane helix</keyword>
<feature type="region of interest" description="Disordered" evidence="4">
    <location>
        <begin position="1109"/>
        <end position="1149"/>
    </location>
</feature>
<dbReference type="GO" id="GO:0070593">
    <property type="term" value="P:dendrite self-avoidance"/>
    <property type="evidence" value="ECO:0007669"/>
    <property type="project" value="TreeGrafter"/>
</dbReference>
<dbReference type="GO" id="GO:0055013">
    <property type="term" value="P:cardiac muscle cell development"/>
    <property type="evidence" value="ECO:0007669"/>
    <property type="project" value="UniProtKB-ARBA"/>
</dbReference>
<dbReference type="InterPro" id="IPR036179">
    <property type="entry name" value="Ig-like_dom_sf"/>
</dbReference>
<feature type="compositionally biased region" description="Polar residues" evidence="4">
    <location>
        <begin position="922"/>
        <end position="934"/>
    </location>
</feature>
<dbReference type="FunFam" id="2.60.40.10:FF:000032">
    <property type="entry name" value="palladin isoform X1"/>
    <property type="match status" value="1"/>
</dbReference>
<dbReference type="InterPro" id="IPR013106">
    <property type="entry name" value="Ig_V-set"/>
</dbReference>
<keyword evidence="1" id="KW-1015">Disulfide bond</keyword>
<gene>
    <name evidence="7" type="ORF">G5714_005431</name>
</gene>
<feature type="domain" description="Ig-like" evidence="6">
    <location>
        <begin position="335"/>
        <end position="397"/>
    </location>
</feature>
<keyword evidence="8" id="KW-1185">Reference proteome</keyword>
<dbReference type="PANTHER" id="PTHR10075">
    <property type="entry name" value="BASIGIN RELATED"/>
    <property type="match status" value="1"/>
</dbReference>
<dbReference type="Pfam" id="PF13927">
    <property type="entry name" value="Ig_3"/>
    <property type="match status" value="3"/>
</dbReference>
<feature type="coiled-coil region" evidence="3">
    <location>
        <begin position="14"/>
        <end position="48"/>
    </location>
</feature>
<feature type="region of interest" description="Disordered" evidence="4">
    <location>
        <begin position="889"/>
        <end position="942"/>
    </location>
</feature>
<dbReference type="GO" id="GO:0005886">
    <property type="term" value="C:plasma membrane"/>
    <property type="evidence" value="ECO:0007669"/>
    <property type="project" value="TreeGrafter"/>
</dbReference>
<feature type="domain" description="Ig-like" evidence="6">
    <location>
        <begin position="503"/>
        <end position="587"/>
    </location>
</feature>
<evidence type="ECO:0000313" key="7">
    <source>
        <dbReference type="EMBL" id="KAF4112886.1"/>
    </source>
</evidence>
<dbReference type="CDD" id="cd00096">
    <property type="entry name" value="Ig"/>
    <property type="match status" value="1"/>
</dbReference>
<feature type="compositionally biased region" description="Polar residues" evidence="4">
    <location>
        <begin position="1135"/>
        <end position="1149"/>
    </location>
</feature>
<feature type="transmembrane region" description="Helical" evidence="5">
    <location>
        <begin position="956"/>
        <end position="977"/>
    </location>
</feature>
<keyword evidence="5" id="KW-0812">Transmembrane</keyword>
<dbReference type="InterPro" id="IPR003599">
    <property type="entry name" value="Ig_sub"/>
</dbReference>
<feature type="domain" description="Ig-like" evidence="6">
    <location>
        <begin position="594"/>
        <end position="693"/>
    </location>
</feature>
<accession>A0A7J6D106</accession>
<dbReference type="SUPFAM" id="SSF48726">
    <property type="entry name" value="Immunoglobulin"/>
    <property type="match status" value="6"/>
</dbReference>
<dbReference type="InterPro" id="IPR013783">
    <property type="entry name" value="Ig-like_fold"/>
</dbReference>
<dbReference type="AlphaFoldDB" id="A0A7J6D106"/>
<dbReference type="GO" id="GO:0030424">
    <property type="term" value="C:axon"/>
    <property type="evidence" value="ECO:0007669"/>
    <property type="project" value="TreeGrafter"/>
</dbReference>
<dbReference type="FunFam" id="2.60.40.10:FF:000107">
    <property type="entry name" value="Myosin, light chain kinase a"/>
    <property type="match status" value="1"/>
</dbReference>
<proteinExistence type="predicted"/>
<feature type="domain" description="Ig-like" evidence="6">
    <location>
        <begin position="115"/>
        <end position="206"/>
    </location>
</feature>
<dbReference type="PANTHER" id="PTHR10075:SF103">
    <property type="entry name" value="ROUNDABOUT HOMOLOG 4"/>
    <property type="match status" value="1"/>
</dbReference>
<feature type="domain" description="Ig-like" evidence="6">
    <location>
        <begin position="404"/>
        <end position="491"/>
    </location>
</feature>
<feature type="region of interest" description="Disordered" evidence="4">
    <location>
        <begin position="1190"/>
        <end position="1217"/>
    </location>
</feature>
<dbReference type="InterPro" id="IPR003598">
    <property type="entry name" value="Ig_sub2"/>
</dbReference>
<dbReference type="Pfam" id="PF07679">
    <property type="entry name" value="I-set"/>
    <property type="match status" value="2"/>
</dbReference>
<reference evidence="7 8" key="1">
    <citation type="submission" date="2020-04" db="EMBL/GenBank/DDBJ databases">
        <title>Chromosome-level genome assembly of a cyprinid fish Onychostoma macrolepis by integration of Nanopore Sequencing, Bionano and Hi-C technology.</title>
        <authorList>
            <person name="Wang D."/>
        </authorList>
    </citation>
    <scope>NUCLEOTIDE SEQUENCE [LARGE SCALE GENOMIC DNA]</scope>
    <source>
        <strain evidence="7">SWU-2019</strain>
        <tissue evidence="7">Muscle</tissue>
    </source>
</reference>
<dbReference type="GO" id="GO:0003007">
    <property type="term" value="P:heart morphogenesis"/>
    <property type="evidence" value="ECO:0007669"/>
    <property type="project" value="UniProtKB-ARBA"/>
</dbReference>
<dbReference type="GO" id="GO:0007156">
    <property type="term" value="P:homophilic cell adhesion via plasma membrane adhesion molecules"/>
    <property type="evidence" value="ECO:0007669"/>
    <property type="project" value="TreeGrafter"/>
</dbReference>
<keyword evidence="3" id="KW-0175">Coiled coil</keyword>
<dbReference type="SMART" id="SM00408">
    <property type="entry name" value="IGc2"/>
    <property type="match status" value="6"/>
</dbReference>
<dbReference type="GO" id="GO:0007411">
    <property type="term" value="P:axon guidance"/>
    <property type="evidence" value="ECO:0007669"/>
    <property type="project" value="TreeGrafter"/>
</dbReference>
<sequence length="1217" mass="134595">MPQMSFSYELQDTIHTLREENAHLHHRLKNLTQTLRELRKLLDHSHESAVNHDRDKLHAWNEWIKNGISTETRLMLEQAFCLPDLHANANLYFLEQILIVVSGLIWIGILLMFNPAVSELVFSVSPEDGVGILNSSLMLHCTVFDSGLKAPLPVTWERDAGGLDSRIHQLANGSLFFPHLKEEDFGNYSCSAKRGNKQIQTTVMVSKACLEDVFFHPQSMRTEEGHDVFLQCVSGDSYPPAQISWLKNGRVLTKGNQIQGQYGGGSQRKTSGTLHMANITKADQGIYFCITHNPLLNINKGSQAATLTVHGSNVDVKIIEGPQNLTVPAEMEAALHCFVEGFPIPTVQWFKDGHPLSNSSRWDLQKDGQLLIFKSVLSEDEGLYFCEAHNERQKVISEQAYLLPAVMDWIFVLEPANLTVRKGESATLSCRPPHSRPQAQVSWFKNNRLLQTGPYYTFDPNGDLVFHSVRETDSGLYFCRASNSRLKRALTSKKIFLDVLEPPSVTIWPTMVTSPVGAEVAIHCQVLGHPAPFIKWSKQGQSVQTGGKIIMGLRNTTLYISSVRTYDEGHYTCAASNTLGHDQKTMTLQIAVKPVIVSFVASLTVSEGSPVSLPCRAVGDFPVKYTWIRTASIQNSPEQSGSNSPVSLPQQIHIDDNGTLVIFDIHRSDAGEYHCTAENRAGQDVRSLIVTVTADSDVPPDKEALSKTIVPTVPEIEQELFTNSFLYGSKLPSNTEINESVQQTTEDYTKISLLNAFVEDSPTYLNLEFTQELISLKPSHLSIESNEKIKQPIQTQKPTPVPVKPTPFSPLRETFIQDTHDHMQPTEQATKPPVMNPNTNRPLSADSYSHTQLKKIQSFSLKSAQSFSGQAQTTGLTLMDAENFTASAPVEKHQNQSQIIKQSGGTKSSVTNDTDLVEPLKKNTSQAPMRTTDNNNREKEKSQTWLPVIEKHDIPIVVGVGVSLAFIFIAMAFYSLVQKNDPVAVPTGRAALRGIGGPCRHGERLAMERTYDNKGFEDDNLVAVIEQSPNTSETRALPTEGSPSTLMMEPPNDDFQEGIQSTHDLPVIVETHPEPREEDQLETIFEEGKVTPSPHSDIQLQCMEDWRSREFEPGQDAPSPPPANPAPAQEEGLRSSLTLQTSDPSSTPVRHSINISHAFSPLLLSHCVSLGMTSVAVDVHFYPSAPSAAGPAFGPPGQQVNTRLEHELNAPSASHSK</sequence>
<dbReference type="SMART" id="SM00406">
    <property type="entry name" value="IGv"/>
    <property type="match status" value="4"/>
</dbReference>
<dbReference type="GO" id="GO:0098632">
    <property type="term" value="F:cell-cell adhesion mediator activity"/>
    <property type="evidence" value="ECO:0007669"/>
    <property type="project" value="TreeGrafter"/>
</dbReference>
<dbReference type="Proteomes" id="UP000579812">
    <property type="component" value="Unassembled WGS sequence"/>
</dbReference>
<comment type="caution">
    <text evidence="7">The sequence shown here is derived from an EMBL/GenBank/DDBJ whole genome shotgun (WGS) entry which is preliminary data.</text>
</comment>
<evidence type="ECO:0000256" key="3">
    <source>
        <dbReference type="SAM" id="Coils"/>
    </source>
</evidence>
<protein>
    <recommendedName>
        <fullName evidence="6">Ig-like domain-containing protein</fullName>
    </recommendedName>
</protein>
<dbReference type="InterPro" id="IPR013098">
    <property type="entry name" value="Ig_I-set"/>
</dbReference>
<evidence type="ECO:0000313" key="8">
    <source>
        <dbReference type="Proteomes" id="UP000579812"/>
    </source>
</evidence>
<organism evidence="7 8">
    <name type="scientific">Onychostoma macrolepis</name>
    <dbReference type="NCBI Taxonomy" id="369639"/>
    <lineage>
        <taxon>Eukaryota</taxon>
        <taxon>Metazoa</taxon>
        <taxon>Chordata</taxon>
        <taxon>Craniata</taxon>
        <taxon>Vertebrata</taxon>
        <taxon>Euteleostomi</taxon>
        <taxon>Actinopterygii</taxon>
        <taxon>Neopterygii</taxon>
        <taxon>Teleostei</taxon>
        <taxon>Ostariophysi</taxon>
        <taxon>Cypriniformes</taxon>
        <taxon>Cyprinidae</taxon>
        <taxon>Acrossocheilinae</taxon>
        <taxon>Onychostoma</taxon>
    </lineage>
</organism>
<keyword evidence="2" id="KW-0393">Immunoglobulin domain</keyword>
<evidence type="ECO:0000256" key="4">
    <source>
        <dbReference type="SAM" id="MobiDB-lite"/>
    </source>
</evidence>
<dbReference type="InterPro" id="IPR007110">
    <property type="entry name" value="Ig-like_dom"/>
</dbReference>
<evidence type="ECO:0000256" key="5">
    <source>
        <dbReference type="SAM" id="Phobius"/>
    </source>
</evidence>
<evidence type="ECO:0000259" key="6">
    <source>
        <dbReference type="PROSITE" id="PS50835"/>
    </source>
</evidence>
<feature type="compositionally biased region" description="Polar residues" evidence="4">
    <location>
        <begin position="895"/>
        <end position="914"/>
    </location>
</feature>
<dbReference type="EMBL" id="JAAMOB010000005">
    <property type="protein sequence ID" value="KAF4112886.1"/>
    <property type="molecule type" value="Genomic_DNA"/>
</dbReference>
<dbReference type="Gene3D" id="2.60.40.10">
    <property type="entry name" value="Immunoglobulins"/>
    <property type="match status" value="6"/>
</dbReference>
<evidence type="ECO:0000256" key="1">
    <source>
        <dbReference type="ARBA" id="ARBA00023157"/>
    </source>
</evidence>
<keyword evidence="5" id="KW-0472">Membrane</keyword>
<evidence type="ECO:0000256" key="2">
    <source>
        <dbReference type="ARBA" id="ARBA00023319"/>
    </source>
</evidence>